<organism evidence="1 2">
    <name type="scientific">Linderina macrospora</name>
    <dbReference type="NCBI Taxonomy" id="4868"/>
    <lineage>
        <taxon>Eukaryota</taxon>
        <taxon>Fungi</taxon>
        <taxon>Fungi incertae sedis</taxon>
        <taxon>Zoopagomycota</taxon>
        <taxon>Kickxellomycotina</taxon>
        <taxon>Kickxellomycetes</taxon>
        <taxon>Kickxellales</taxon>
        <taxon>Kickxellaceae</taxon>
        <taxon>Linderina</taxon>
    </lineage>
</organism>
<evidence type="ECO:0000313" key="1">
    <source>
        <dbReference type="EMBL" id="KAJ1933826.1"/>
    </source>
</evidence>
<dbReference type="EMBL" id="JANBPW010004904">
    <property type="protein sequence ID" value="KAJ1933826.1"/>
    <property type="molecule type" value="Genomic_DNA"/>
</dbReference>
<name>A0ACC1J1D5_9FUNG</name>
<keyword evidence="2" id="KW-1185">Reference proteome</keyword>
<accession>A0ACC1J1D5</accession>
<proteinExistence type="predicted"/>
<sequence length="420" mass="47012">MKRSGIIDARKNNWALFELVDYFGIERPLNHFENIMNVVDGWEPRSNNYIIVKGFGQQSSLTLTGGVQPGDHAIQGMMYYRIKKSKWQKSMFRLTGHNLVYTKDGRGRSKKEEHYLSLTNNDVYTPFQPLRGSPTRYVFGLKSEMPMQMFEKPDEDYVKWFAVQTLDGLREWLQVLRLAKNQIKFRTVLERRVAETNAIRDHDKNNVSFKPLMDLVHIDHHADAEKGGNFTTDVLSSINKIASATKYDPSALVQAVEASGVDVSEFKALGSKGGVHNQDDNDEAQVPDITFEPGSLLSKPRKMNPDGNSAGKSDSDNMFIKGSLLAQPRESKAMAASRAMQSVMAQDGDVFTHGSLLRITEQTKPRPAHFGGAPNMANSSMFPLVQMEPQAEPAFGDRFRATSTQLHHAALEAQAGYQPA</sequence>
<reference evidence="1" key="1">
    <citation type="submission" date="2022-07" db="EMBL/GenBank/DDBJ databases">
        <title>Phylogenomic reconstructions and comparative analyses of Kickxellomycotina fungi.</title>
        <authorList>
            <person name="Reynolds N.K."/>
            <person name="Stajich J.E."/>
            <person name="Barry K."/>
            <person name="Grigoriev I.V."/>
            <person name="Crous P."/>
            <person name="Smith M.E."/>
        </authorList>
    </citation>
    <scope>NUCLEOTIDE SEQUENCE</scope>
    <source>
        <strain evidence="1">NRRL 5244</strain>
    </source>
</reference>
<gene>
    <name evidence="1" type="ORF">FBU59_005901</name>
</gene>
<evidence type="ECO:0000313" key="2">
    <source>
        <dbReference type="Proteomes" id="UP001150603"/>
    </source>
</evidence>
<feature type="non-terminal residue" evidence="1">
    <location>
        <position position="420"/>
    </location>
</feature>
<protein>
    <submittedName>
        <fullName evidence="1">Uncharacterized protein</fullName>
    </submittedName>
</protein>
<dbReference type="Proteomes" id="UP001150603">
    <property type="component" value="Unassembled WGS sequence"/>
</dbReference>
<comment type="caution">
    <text evidence="1">The sequence shown here is derived from an EMBL/GenBank/DDBJ whole genome shotgun (WGS) entry which is preliminary data.</text>
</comment>